<dbReference type="InterPro" id="IPR002833">
    <property type="entry name" value="PTH2"/>
</dbReference>
<comment type="catalytic activity">
    <reaction evidence="4">
        <text>an N-acyl-L-alpha-aminoacyl-tRNA + H2O = an N-acyl-L-amino acid + a tRNA + H(+)</text>
        <dbReference type="Rhea" id="RHEA:54448"/>
        <dbReference type="Rhea" id="RHEA-COMP:10123"/>
        <dbReference type="Rhea" id="RHEA-COMP:13883"/>
        <dbReference type="ChEBI" id="CHEBI:15377"/>
        <dbReference type="ChEBI" id="CHEBI:15378"/>
        <dbReference type="ChEBI" id="CHEBI:59874"/>
        <dbReference type="ChEBI" id="CHEBI:78442"/>
        <dbReference type="ChEBI" id="CHEBI:138191"/>
        <dbReference type="EC" id="3.1.1.29"/>
    </reaction>
</comment>
<dbReference type="RefSeq" id="WP_389357881.1">
    <property type="nucleotide sequence ID" value="NZ_JBIACK010000001.1"/>
</dbReference>
<evidence type="ECO:0000256" key="4">
    <source>
        <dbReference type="ARBA" id="ARBA00048707"/>
    </source>
</evidence>
<reference evidence="5 6" key="1">
    <citation type="submission" date="2024-08" db="EMBL/GenBank/DDBJ databases">
        <title>Two novel Cytobacillus novel species.</title>
        <authorList>
            <person name="Liu G."/>
        </authorList>
    </citation>
    <scope>NUCLEOTIDE SEQUENCE [LARGE SCALE GENOMIC DNA]</scope>
    <source>
        <strain evidence="5 6">FJAT-54145</strain>
    </source>
</reference>
<dbReference type="EMBL" id="JBIACK010000001">
    <property type="protein sequence ID" value="MFE8699574.1"/>
    <property type="molecule type" value="Genomic_DNA"/>
</dbReference>
<comment type="caution">
    <text evidence="5">The sequence shown here is derived from an EMBL/GenBank/DDBJ whole genome shotgun (WGS) entry which is preliminary data.</text>
</comment>
<dbReference type="Pfam" id="PF01981">
    <property type="entry name" value="PTH2"/>
    <property type="match status" value="1"/>
</dbReference>
<evidence type="ECO:0000256" key="1">
    <source>
        <dbReference type="ARBA" id="ARBA00013260"/>
    </source>
</evidence>
<evidence type="ECO:0000256" key="3">
    <source>
        <dbReference type="ARBA" id="ARBA00038050"/>
    </source>
</evidence>
<dbReference type="Proteomes" id="UP001601059">
    <property type="component" value="Unassembled WGS sequence"/>
</dbReference>
<evidence type="ECO:0000313" key="5">
    <source>
        <dbReference type="EMBL" id="MFE8699574.1"/>
    </source>
</evidence>
<dbReference type="EC" id="3.1.1.29" evidence="1"/>
<evidence type="ECO:0000313" key="6">
    <source>
        <dbReference type="Proteomes" id="UP001601059"/>
    </source>
</evidence>
<dbReference type="InterPro" id="IPR023476">
    <property type="entry name" value="Pep_tRNA_hydro_II_dom_sf"/>
</dbReference>
<protein>
    <recommendedName>
        <fullName evidence="1">peptidyl-tRNA hydrolase</fullName>
        <ecNumber evidence="1">3.1.1.29</ecNumber>
    </recommendedName>
</protein>
<evidence type="ECO:0000256" key="2">
    <source>
        <dbReference type="ARBA" id="ARBA00022801"/>
    </source>
</evidence>
<accession>A0ABW6K5Y3</accession>
<keyword evidence="2 5" id="KW-0378">Hydrolase</keyword>
<gene>
    <name evidence="5" type="ORF">ACFYKX_02935</name>
</gene>
<keyword evidence="6" id="KW-1185">Reference proteome</keyword>
<sequence length="119" mass="13494">MNDEIIQYYVVNKDLNMSVGKVAAQVAHGATLCTLDMVSSNGSRFPDYFHYFVDWYKTGMKKVVLRGTQKDLEVLKESGFYSIRDAGKTEIPEGSLTVVVLPPMPKLLSKRFVEQYSVY</sequence>
<dbReference type="SUPFAM" id="SSF102462">
    <property type="entry name" value="Peptidyl-tRNA hydrolase II"/>
    <property type="match status" value="1"/>
</dbReference>
<organism evidence="5 6">
    <name type="scientific">Cytobacillus spartinae</name>
    <dbReference type="NCBI Taxonomy" id="3299023"/>
    <lineage>
        <taxon>Bacteria</taxon>
        <taxon>Bacillati</taxon>
        <taxon>Bacillota</taxon>
        <taxon>Bacilli</taxon>
        <taxon>Bacillales</taxon>
        <taxon>Bacillaceae</taxon>
        <taxon>Cytobacillus</taxon>
    </lineage>
</organism>
<proteinExistence type="inferred from homology"/>
<dbReference type="PANTHER" id="PTHR12649">
    <property type="entry name" value="PEPTIDYL-TRNA HYDROLASE 2"/>
    <property type="match status" value="1"/>
</dbReference>
<dbReference type="PANTHER" id="PTHR12649:SF11">
    <property type="entry name" value="PEPTIDYL-TRNA HYDROLASE 2, MITOCHONDRIAL"/>
    <property type="match status" value="1"/>
</dbReference>
<name>A0ABW6K5Y3_9BACI</name>
<dbReference type="GO" id="GO:0004045">
    <property type="term" value="F:peptidyl-tRNA hydrolase activity"/>
    <property type="evidence" value="ECO:0007669"/>
    <property type="project" value="UniProtKB-EC"/>
</dbReference>
<dbReference type="Gene3D" id="3.40.1490.10">
    <property type="entry name" value="Bit1"/>
    <property type="match status" value="1"/>
</dbReference>
<comment type="similarity">
    <text evidence="3">Belongs to the PTH2 family.</text>
</comment>